<dbReference type="EMBL" id="MAAO01000002">
    <property type="protein sequence ID" value="OUR99912.1"/>
    <property type="molecule type" value="Genomic_DNA"/>
</dbReference>
<evidence type="ECO:0000313" key="3">
    <source>
        <dbReference type="Proteomes" id="UP000196531"/>
    </source>
</evidence>
<comment type="caution">
    <text evidence="2">The sequence shown here is derived from an EMBL/GenBank/DDBJ whole genome shotgun (WGS) entry which is preliminary data.</text>
</comment>
<feature type="signal peptide" evidence="1">
    <location>
        <begin position="1"/>
        <end position="27"/>
    </location>
</feature>
<dbReference type="AlphaFoldDB" id="A0A1Y5FCH8"/>
<feature type="chain" id="PRO_5013345792" description="Outer membrane protein beta-barrel domain-containing protein" evidence="1">
    <location>
        <begin position="28"/>
        <end position="215"/>
    </location>
</feature>
<reference evidence="3" key="1">
    <citation type="journal article" date="2017" name="Proc. Natl. Acad. Sci. U.S.A.">
        <title>Simulation of Deepwater Horizon oil plume reveals substrate specialization within a complex community of hydrocarbon-degraders.</title>
        <authorList>
            <person name="Hu P."/>
            <person name="Dubinsky E.A."/>
            <person name="Probst A.J."/>
            <person name="Wang J."/>
            <person name="Sieber C.M.K."/>
            <person name="Tom L.M."/>
            <person name="Gardinali P."/>
            <person name="Banfield J.F."/>
            <person name="Atlas R.M."/>
            <person name="Andersen G.L."/>
        </authorList>
    </citation>
    <scope>NUCLEOTIDE SEQUENCE [LARGE SCALE GENOMIC DNA]</scope>
</reference>
<accession>A0A1Y5FCH8</accession>
<gene>
    <name evidence="2" type="ORF">A9Q84_02460</name>
</gene>
<keyword evidence="1" id="KW-0732">Signal</keyword>
<name>A0A1Y5FCH8_9BACT</name>
<proteinExistence type="predicted"/>
<protein>
    <recommendedName>
        <fullName evidence="4">Outer membrane protein beta-barrel domain-containing protein</fullName>
    </recommendedName>
</protein>
<dbReference type="Proteomes" id="UP000196531">
    <property type="component" value="Unassembled WGS sequence"/>
</dbReference>
<evidence type="ECO:0000313" key="2">
    <source>
        <dbReference type="EMBL" id="OUR99912.1"/>
    </source>
</evidence>
<sequence length="215" mass="24135">MKEFNKNTPMKKLLLTIVLIMTPSIFAQEVVAPKSFFAFTDIFAGAGNLTQFVGRVQTDESGSTNSFEFNPYITGGASFHLFESFTFDPELSFDFPDSGDDKYITTWTYWIQMPVAYRYRDLKFKLGPGFLFNRISAEGGTVTLNNGTGSSDFPIPNGSSTSRNLTLNLAVEWNFVKDVSGKVEGWAINLTDSESRSFNYAFSFYYHFGAPSWGF</sequence>
<evidence type="ECO:0000256" key="1">
    <source>
        <dbReference type="SAM" id="SignalP"/>
    </source>
</evidence>
<organism evidence="2 3">
    <name type="scientific">Halobacteriovorax marinus</name>
    <dbReference type="NCBI Taxonomy" id="97084"/>
    <lineage>
        <taxon>Bacteria</taxon>
        <taxon>Pseudomonadati</taxon>
        <taxon>Bdellovibrionota</taxon>
        <taxon>Bacteriovoracia</taxon>
        <taxon>Bacteriovoracales</taxon>
        <taxon>Halobacteriovoraceae</taxon>
        <taxon>Halobacteriovorax</taxon>
    </lineage>
</organism>
<evidence type="ECO:0008006" key="4">
    <source>
        <dbReference type="Google" id="ProtNLM"/>
    </source>
</evidence>